<name>A0A934KFC6_9BACT</name>
<comment type="caution">
    <text evidence="8">The sequence shown here is derived from an EMBL/GenBank/DDBJ whole genome shotgun (WGS) entry which is preliminary data.</text>
</comment>
<dbReference type="GO" id="GO:0000287">
    <property type="term" value="F:magnesium ion binding"/>
    <property type="evidence" value="ECO:0007669"/>
    <property type="project" value="InterPro"/>
</dbReference>
<evidence type="ECO:0000256" key="3">
    <source>
        <dbReference type="ARBA" id="ARBA00022723"/>
    </source>
</evidence>
<proteinExistence type="predicted"/>
<comment type="cofactor">
    <cofactor evidence="2">
        <name>Mg(2+)</name>
        <dbReference type="ChEBI" id="CHEBI:18420"/>
    </cofactor>
</comment>
<dbReference type="InterPro" id="IPR019818">
    <property type="entry name" value="IsoCit/isopropylmalate_DH_CS"/>
</dbReference>
<keyword evidence="4" id="KW-0560">Oxidoreductase</keyword>
<keyword evidence="6" id="KW-0464">Manganese</keyword>
<dbReference type="Pfam" id="PF00180">
    <property type="entry name" value="Iso_dh"/>
    <property type="match status" value="1"/>
</dbReference>
<dbReference type="SMART" id="SM01329">
    <property type="entry name" value="Iso_dh"/>
    <property type="match status" value="1"/>
</dbReference>
<organism evidence="8 9">
    <name type="scientific">Candidatus Dormiibacter inghamiae</name>
    <dbReference type="NCBI Taxonomy" id="3127013"/>
    <lineage>
        <taxon>Bacteria</taxon>
        <taxon>Bacillati</taxon>
        <taxon>Candidatus Dormiibacterota</taxon>
        <taxon>Candidatus Dormibacteria</taxon>
        <taxon>Candidatus Dormibacterales</taxon>
        <taxon>Candidatus Dormibacteraceae</taxon>
        <taxon>Candidatus Dormiibacter</taxon>
    </lineage>
</organism>
<evidence type="ECO:0000256" key="6">
    <source>
        <dbReference type="ARBA" id="ARBA00023211"/>
    </source>
</evidence>
<evidence type="ECO:0000256" key="2">
    <source>
        <dbReference type="ARBA" id="ARBA00001946"/>
    </source>
</evidence>
<dbReference type="EMBL" id="JAEKNQ010000040">
    <property type="protein sequence ID" value="MBJ7603715.1"/>
    <property type="molecule type" value="Genomic_DNA"/>
</dbReference>
<evidence type="ECO:0000256" key="5">
    <source>
        <dbReference type="ARBA" id="ARBA00023027"/>
    </source>
</evidence>
<dbReference type="SUPFAM" id="SSF53659">
    <property type="entry name" value="Isocitrate/Isopropylmalate dehydrogenase-like"/>
    <property type="match status" value="1"/>
</dbReference>
<dbReference type="AlphaFoldDB" id="A0A934KFC6"/>
<gene>
    <name evidence="8" type="ORF">JF888_11065</name>
</gene>
<dbReference type="PROSITE" id="PS00470">
    <property type="entry name" value="IDH_IMDH"/>
    <property type="match status" value="1"/>
</dbReference>
<dbReference type="GO" id="GO:0016616">
    <property type="term" value="F:oxidoreductase activity, acting on the CH-OH group of donors, NAD or NADP as acceptor"/>
    <property type="evidence" value="ECO:0007669"/>
    <property type="project" value="InterPro"/>
</dbReference>
<dbReference type="InterPro" id="IPR024084">
    <property type="entry name" value="IsoPropMal-DH-like_dom"/>
</dbReference>
<keyword evidence="5" id="KW-0520">NAD</keyword>
<evidence type="ECO:0000256" key="4">
    <source>
        <dbReference type="ARBA" id="ARBA00023002"/>
    </source>
</evidence>
<keyword evidence="3" id="KW-0479">Metal-binding</keyword>
<evidence type="ECO:0000313" key="9">
    <source>
        <dbReference type="Proteomes" id="UP000620075"/>
    </source>
</evidence>
<comment type="cofactor">
    <cofactor evidence="1">
        <name>Mn(2+)</name>
        <dbReference type="ChEBI" id="CHEBI:29035"/>
    </cofactor>
</comment>
<evidence type="ECO:0000256" key="1">
    <source>
        <dbReference type="ARBA" id="ARBA00001936"/>
    </source>
</evidence>
<dbReference type="InterPro" id="IPR050501">
    <property type="entry name" value="ICDH/IPMDH"/>
</dbReference>
<accession>A0A934KFC6</accession>
<dbReference type="PANTHER" id="PTHR43275">
    <property type="entry name" value="D-MALATE DEHYDROGENASE [DECARBOXYLATING]"/>
    <property type="match status" value="1"/>
</dbReference>
<sequence>MPGDLAGQEVTPEAVKVLQAAGLPYEFQEFEVGAGPLLRGEPAMSEQTFREAASADAILFGAIGDPRVPDVGYSAQVLLRIRFELDLYVNLRPARLFHDRLSPIRAESKRAVDLIVVRENTEGLYVGAGGRIRRGSKDEVAIQEDVNTYRGVTRILEHAFTLGRQKVCMVDKSNAMNHAGGLWQDCWASLQARHPDVETRHLYVDAAAMELVRDPSQFQVIVTGNLFGDILSDLTAALVGGMGVAPSANINPETGSGLFEPIHGSAPSIAGNGLVNPVGAIMTASMMVGHLGEVEQAQRIAGAVEAAVIAGECTRDLGGSLSTSEAGDAIVKRL</sequence>
<dbReference type="Proteomes" id="UP000620075">
    <property type="component" value="Unassembled WGS sequence"/>
</dbReference>
<dbReference type="Gene3D" id="3.40.718.10">
    <property type="entry name" value="Isopropylmalate Dehydrogenase"/>
    <property type="match status" value="1"/>
</dbReference>
<reference evidence="8 9" key="1">
    <citation type="submission" date="2020-10" db="EMBL/GenBank/DDBJ databases">
        <title>Ca. Dormibacterota MAGs.</title>
        <authorList>
            <person name="Montgomery K."/>
        </authorList>
    </citation>
    <scope>NUCLEOTIDE SEQUENCE [LARGE SCALE GENOMIC DNA]</scope>
    <source>
        <strain evidence="8">SC8811_S16_3</strain>
    </source>
</reference>
<protein>
    <submittedName>
        <fullName evidence="8">Isocitrate/isopropylmalate dehydrogenase family protein</fullName>
    </submittedName>
</protein>
<evidence type="ECO:0000259" key="7">
    <source>
        <dbReference type="SMART" id="SM01329"/>
    </source>
</evidence>
<dbReference type="GO" id="GO:0051287">
    <property type="term" value="F:NAD binding"/>
    <property type="evidence" value="ECO:0007669"/>
    <property type="project" value="InterPro"/>
</dbReference>
<feature type="domain" description="Isopropylmalate dehydrogenase-like" evidence="7">
    <location>
        <begin position="1"/>
        <end position="330"/>
    </location>
</feature>
<dbReference type="PANTHER" id="PTHR43275:SF1">
    <property type="entry name" value="D-MALATE DEHYDROGENASE [DECARBOXYLATING]"/>
    <property type="match status" value="1"/>
</dbReference>
<evidence type="ECO:0000313" key="8">
    <source>
        <dbReference type="EMBL" id="MBJ7603715.1"/>
    </source>
</evidence>